<dbReference type="Proteomes" id="UP000534186">
    <property type="component" value="Unassembled WGS sequence"/>
</dbReference>
<gene>
    <name evidence="1" type="ORF">HDF12_003166</name>
</gene>
<evidence type="ECO:0000313" key="2">
    <source>
        <dbReference type="Proteomes" id="UP000534186"/>
    </source>
</evidence>
<evidence type="ECO:0000313" key="1">
    <source>
        <dbReference type="EMBL" id="NYF52767.1"/>
    </source>
</evidence>
<name>A0A7Y9T3V2_9BACT</name>
<accession>A0A7Y9T3V2</accession>
<proteinExistence type="predicted"/>
<dbReference type="AlphaFoldDB" id="A0A7Y9T3V2"/>
<protein>
    <submittedName>
        <fullName evidence="1">Uncharacterized protein</fullName>
    </submittedName>
</protein>
<organism evidence="1 2">
    <name type="scientific">Tunturiibacter lichenicola</name>
    <dbReference type="NCBI Taxonomy" id="2051959"/>
    <lineage>
        <taxon>Bacteria</taxon>
        <taxon>Pseudomonadati</taxon>
        <taxon>Acidobacteriota</taxon>
        <taxon>Terriglobia</taxon>
        <taxon>Terriglobales</taxon>
        <taxon>Acidobacteriaceae</taxon>
        <taxon>Tunturiibacter</taxon>
    </lineage>
</organism>
<comment type="caution">
    <text evidence="1">The sequence shown here is derived from an EMBL/GenBank/DDBJ whole genome shotgun (WGS) entry which is preliminary data.</text>
</comment>
<dbReference type="EMBL" id="JACCCV010000002">
    <property type="protein sequence ID" value="NYF52767.1"/>
    <property type="molecule type" value="Genomic_DNA"/>
</dbReference>
<sequence>MELKAIASGYLRLLVRLNLTVDFVCEGLD</sequence>
<reference evidence="1 2" key="1">
    <citation type="submission" date="2020-07" db="EMBL/GenBank/DDBJ databases">
        <title>Genomic Encyclopedia of Type Strains, Phase IV (KMG-V): Genome sequencing to study the core and pangenomes of soil and plant-associated prokaryotes.</title>
        <authorList>
            <person name="Whitman W."/>
        </authorList>
    </citation>
    <scope>NUCLEOTIDE SEQUENCE [LARGE SCALE GENOMIC DNA]</scope>
    <source>
        <strain evidence="1 2">M8UP30</strain>
    </source>
</reference>